<reference evidence="4 5" key="1">
    <citation type="submission" date="2018-01" db="EMBL/GenBank/DDBJ databases">
        <title>Deinococcus koreensis sp. nov., a radiation-resistant bacterium isolated from river water.</title>
        <authorList>
            <person name="Choi A."/>
        </authorList>
    </citation>
    <scope>NUCLEOTIDE SEQUENCE [LARGE SCALE GENOMIC DNA]</scope>
    <source>
        <strain evidence="4 5">SJW1-2</strain>
    </source>
</reference>
<keyword evidence="5" id="KW-1185">Reference proteome</keyword>
<name>A0A2K3UZN5_9DEIO</name>
<dbReference type="InterPro" id="IPR000182">
    <property type="entry name" value="GNAT_dom"/>
</dbReference>
<dbReference type="PROSITE" id="PS51186">
    <property type="entry name" value="GNAT"/>
    <property type="match status" value="2"/>
</dbReference>
<gene>
    <name evidence="4" type="ORF">CVO96_11985</name>
</gene>
<sequence>MTTPSSTLLSTLREPRLPDDYGEMAAVLNASRPDWPTTPEDLAREDQIHDPAMFRTRLVAEQGGRVVAVAGFGHDSHSYEDWRYWGGINVHPDARGQGIGTALYSELLRQAAERGARELRTGSSDQPHDAVGRAFLERRGWSVAWERYESQLSTADLDLGTFDELFRQVEESGVRLISLTELEGDPERDRQLWELDSLLFEDVPLGTPFTKKALEQWVKEEMDDPHLAKELSFVAVRPGLRDPLLGDYIGYSTLGRAPDGTYYIGMTGVRREDRGRGIAKALKVAAMRALHAAGGGVIKTFNDPPNVAMLGMNAALGFRRTATRYRYELRLDGLKLGGLA</sequence>
<keyword evidence="1 4" id="KW-0808">Transferase</keyword>
<dbReference type="PANTHER" id="PTHR43877">
    <property type="entry name" value="AMINOALKYLPHOSPHONATE N-ACETYLTRANSFERASE-RELATED-RELATED"/>
    <property type="match status" value="1"/>
</dbReference>
<protein>
    <submittedName>
        <fullName evidence="4">GNAT family N-acetyltransferase</fullName>
    </submittedName>
</protein>
<dbReference type="InterPro" id="IPR016181">
    <property type="entry name" value="Acyl_CoA_acyltransferase"/>
</dbReference>
<evidence type="ECO:0000259" key="3">
    <source>
        <dbReference type="PROSITE" id="PS51186"/>
    </source>
</evidence>
<evidence type="ECO:0000313" key="5">
    <source>
        <dbReference type="Proteomes" id="UP000236379"/>
    </source>
</evidence>
<dbReference type="GO" id="GO:0016747">
    <property type="term" value="F:acyltransferase activity, transferring groups other than amino-acyl groups"/>
    <property type="evidence" value="ECO:0007669"/>
    <property type="project" value="InterPro"/>
</dbReference>
<evidence type="ECO:0000256" key="1">
    <source>
        <dbReference type="ARBA" id="ARBA00022679"/>
    </source>
</evidence>
<dbReference type="Gene3D" id="3.40.630.30">
    <property type="match status" value="1"/>
</dbReference>
<organism evidence="4 5">
    <name type="scientific">Deinococcus koreensis</name>
    <dbReference type="NCBI Taxonomy" id="2054903"/>
    <lineage>
        <taxon>Bacteria</taxon>
        <taxon>Thermotogati</taxon>
        <taxon>Deinococcota</taxon>
        <taxon>Deinococci</taxon>
        <taxon>Deinococcales</taxon>
        <taxon>Deinococcaceae</taxon>
        <taxon>Deinococcus</taxon>
    </lineage>
</organism>
<feature type="domain" description="N-acetyltransferase" evidence="3">
    <location>
        <begin position="201"/>
        <end position="337"/>
    </location>
</feature>
<dbReference type="PANTHER" id="PTHR43877:SF6">
    <property type="entry name" value="GCN5-RELATED N-ACETYLTRANSFERASE"/>
    <property type="match status" value="1"/>
</dbReference>
<evidence type="ECO:0000256" key="2">
    <source>
        <dbReference type="ARBA" id="ARBA00023315"/>
    </source>
</evidence>
<dbReference type="CDD" id="cd04301">
    <property type="entry name" value="NAT_SF"/>
    <property type="match status" value="2"/>
</dbReference>
<feature type="domain" description="N-acetyltransferase" evidence="3">
    <location>
        <begin position="10"/>
        <end position="164"/>
    </location>
</feature>
<comment type="caution">
    <text evidence="4">The sequence shown here is derived from an EMBL/GenBank/DDBJ whole genome shotgun (WGS) entry which is preliminary data.</text>
</comment>
<dbReference type="InterPro" id="IPR050832">
    <property type="entry name" value="Bact_Acetyltransf"/>
</dbReference>
<dbReference type="EMBL" id="PPPD01000001">
    <property type="protein sequence ID" value="PNY81991.1"/>
    <property type="molecule type" value="Genomic_DNA"/>
</dbReference>
<dbReference type="OrthoDB" id="4140682at2"/>
<dbReference type="AlphaFoldDB" id="A0A2K3UZN5"/>
<dbReference type="Pfam" id="PF00583">
    <property type="entry name" value="Acetyltransf_1"/>
    <property type="match status" value="2"/>
</dbReference>
<keyword evidence="2" id="KW-0012">Acyltransferase</keyword>
<dbReference type="Proteomes" id="UP000236379">
    <property type="component" value="Unassembled WGS sequence"/>
</dbReference>
<dbReference type="SUPFAM" id="SSF55729">
    <property type="entry name" value="Acyl-CoA N-acyltransferases (Nat)"/>
    <property type="match status" value="2"/>
</dbReference>
<dbReference type="RefSeq" id="WP_103312430.1">
    <property type="nucleotide sequence ID" value="NZ_PPPD01000001.1"/>
</dbReference>
<evidence type="ECO:0000313" key="4">
    <source>
        <dbReference type="EMBL" id="PNY81991.1"/>
    </source>
</evidence>
<accession>A0A2K3UZN5</accession>
<proteinExistence type="predicted"/>